<gene>
    <name evidence="3" type="ORF">ATL17_3333</name>
</gene>
<reference evidence="3 4" key="1">
    <citation type="submission" date="2019-03" db="EMBL/GenBank/DDBJ databases">
        <title>Genomic Encyclopedia of Type Strains, Phase III (KMG-III): the genomes of soil and plant-associated and newly described type strains.</title>
        <authorList>
            <person name="Whitman W."/>
        </authorList>
    </citation>
    <scope>NUCLEOTIDE SEQUENCE [LARGE SCALE GENOMIC DNA]</scope>
    <source>
        <strain evidence="3 4">CGMCC 1.7002</strain>
    </source>
</reference>
<dbReference type="Pfam" id="PF13579">
    <property type="entry name" value="Glyco_trans_4_4"/>
    <property type="match status" value="1"/>
</dbReference>
<dbReference type="RefSeq" id="WP_208111234.1">
    <property type="nucleotide sequence ID" value="NZ_SNYR01000004.1"/>
</dbReference>
<evidence type="ECO:0000259" key="1">
    <source>
        <dbReference type="Pfam" id="PF00534"/>
    </source>
</evidence>
<dbReference type="Gene3D" id="3.40.50.2000">
    <property type="entry name" value="Glycogen Phosphorylase B"/>
    <property type="match status" value="2"/>
</dbReference>
<feature type="domain" description="Glycosyl transferase family 1" evidence="1">
    <location>
        <begin position="216"/>
        <end position="368"/>
    </location>
</feature>
<dbReference type="InterPro" id="IPR001296">
    <property type="entry name" value="Glyco_trans_1"/>
</dbReference>
<dbReference type="PANTHER" id="PTHR12526">
    <property type="entry name" value="GLYCOSYLTRANSFERASE"/>
    <property type="match status" value="1"/>
</dbReference>
<organism evidence="3 4">
    <name type="scientific">Maritalea mobilis</name>
    <dbReference type="NCBI Taxonomy" id="483324"/>
    <lineage>
        <taxon>Bacteria</taxon>
        <taxon>Pseudomonadati</taxon>
        <taxon>Pseudomonadota</taxon>
        <taxon>Alphaproteobacteria</taxon>
        <taxon>Hyphomicrobiales</taxon>
        <taxon>Devosiaceae</taxon>
        <taxon>Maritalea</taxon>
    </lineage>
</organism>
<protein>
    <submittedName>
        <fullName evidence="3">Glycosyltransferase involved in cell wall biosynthesis</fullName>
    </submittedName>
</protein>
<dbReference type="EMBL" id="SNYR01000004">
    <property type="protein sequence ID" value="TDQ60446.1"/>
    <property type="molecule type" value="Genomic_DNA"/>
</dbReference>
<sequence length="398" mass="44527">MSKKIKILLLTFYAPPDLSAGSFRVGALLEEARQRNDVIEIDCLTTLPNRYQEFEAEAKEFEEVDNVAIFRTKLPKHGNSMLGQIRSYLNYAWFVRQHLRSIRKDYDIVVATSSRLMTGALGAFCAMRMKKPLYLDIRDLFVDTMKGVLARKKAKLILPFLSLLEKWTFRRAKKINVVSEGFVEDVRKVAPNVEIGVIPNGIDIEFLEPLPANPADEHLKVLYAGNIGEGQGLELTVPNVARKLDGIVEFHIVGSGGRLGALKENIAKCGATNVHLHPPVSRSEVRNLYKDADVLFLQLNDYPAFKKVLPSKLFEYAATGKPIIAAIPGYSASFAEENIRGAIIVKPLDEEALVESFLSLKNNSSGHIDRRDFVAKYDRLILSKMLLNDIINTVENVG</sequence>
<dbReference type="AlphaFoldDB" id="A0A4R6VGN1"/>
<dbReference type="InterPro" id="IPR028098">
    <property type="entry name" value="Glyco_trans_4-like_N"/>
</dbReference>
<keyword evidence="4" id="KW-1185">Reference proteome</keyword>
<dbReference type="CDD" id="cd03794">
    <property type="entry name" value="GT4_WbuB-like"/>
    <property type="match status" value="1"/>
</dbReference>
<comment type="caution">
    <text evidence="3">The sequence shown here is derived from an EMBL/GenBank/DDBJ whole genome shotgun (WGS) entry which is preliminary data.</text>
</comment>
<dbReference type="SUPFAM" id="SSF53756">
    <property type="entry name" value="UDP-Glycosyltransferase/glycogen phosphorylase"/>
    <property type="match status" value="1"/>
</dbReference>
<name>A0A4R6VGN1_9HYPH</name>
<feature type="domain" description="Glycosyltransferase subfamily 4-like N-terminal" evidence="2">
    <location>
        <begin position="40"/>
        <end position="201"/>
    </location>
</feature>
<accession>A0A4R6VGN1</accession>
<keyword evidence="3" id="KW-0808">Transferase</keyword>
<dbReference type="Pfam" id="PF00534">
    <property type="entry name" value="Glycos_transf_1"/>
    <property type="match status" value="1"/>
</dbReference>
<dbReference type="Proteomes" id="UP000295391">
    <property type="component" value="Unassembled WGS sequence"/>
</dbReference>
<evidence type="ECO:0000313" key="3">
    <source>
        <dbReference type="EMBL" id="TDQ60446.1"/>
    </source>
</evidence>
<proteinExistence type="predicted"/>
<evidence type="ECO:0000259" key="2">
    <source>
        <dbReference type="Pfam" id="PF13579"/>
    </source>
</evidence>
<dbReference type="GO" id="GO:0016757">
    <property type="term" value="F:glycosyltransferase activity"/>
    <property type="evidence" value="ECO:0007669"/>
    <property type="project" value="InterPro"/>
</dbReference>
<evidence type="ECO:0000313" key="4">
    <source>
        <dbReference type="Proteomes" id="UP000295391"/>
    </source>
</evidence>